<comment type="caution">
    <text evidence="3">The sequence shown here is derived from an EMBL/GenBank/DDBJ whole genome shotgun (WGS) entry which is preliminary data.</text>
</comment>
<dbReference type="PANTHER" id="PTHR37984">
    <property type="entry name" value="PROTEIN CBG26694"/>
    <property type="match status" value="1"/>
</dbReference>
<dbReference type="InterPro" id="IPR041588">
    <property type="entry name" value="Integrase_H2C2"/>
</dbReference>
<dbReference type="GO" id="GO:0015074">
    <property type="term" value="P:DNA integration"/>
    <property type="evidence" value="ECO:0007669"/>
    <property type="project" value="InterPro"/>
</dbReference>
<dbReference type="Pfam" id="PF17921">
    <property type="entry name" value="Integrase_H2C2"/>
    <property type="match status" value="1"/>
</dbReference>
<dbReference type="AlphaFoldDB" id="A0A4Y2NP42"/>
<feature type="domain" description="Integrase catalytic" evidence="2">
    <location>
        <begin position="68"/>
        <end position="180"/>
    </location>
</feature>
<organism evidence="3 4">
    <name type="scientific">Araneus ventricosus</name>
    <name type="common">Orbweaver spider</name>
    <name type="synonym">Epeira ventricosa</name>
    <dbReference type="NCBI Taxonomy" id="182803"/>
    <lineage>
        <taxon>Eukaryota</taxon>
        <taxon>Metazoa</taxon>
        <taxon>Ecdysozoa</taxon>
        <taxon>Arthropoda</taxon>
        <taxon>Chelicerata</taxon>
        <taxon>Arachnida</taxon>
        <taxon>Araneae</taxon>
        <taxon>Araneomorphae</taxon>
        <taxon>Entelegynae</taxon>
        <taxon>Araneoidea</taxon>
        <taxon>Araneidae</taxon>
        <taxon>Araneus</taxon>
    </lineage>
</organism>
<dbReference type="SUPFAM" id="SSF53098">
    <property type="entry name" value="Ribonuclease H-like"/>
    <property type="match status" value="1"/>
</dbReference>
<dbReference type="InterPro" id="IPR012337">
    <property type="entry name" value="RNaseH-like_sf"/>
</dbReference>
<dbReference type="EC" id="2.7.7.49" evidence="1"/>
<dbReference type="Proteomes" id="UP000499080">
    <property type="component" value="Unassembled WGS sequence"/>
</dbReference>
<evidence type="ECO:0000259" key="2">
    <source>
        <dbReference type="PROSITE" id="PS50994"/>
    </source>
</evidence>
<evidence type="ECO:0000313" key="4">
    <source>
        <dbReference type="Proteomes" id="UP000499080"/>
    </source>
</evidence>
<gene>
    <name evidence="3" type="ORF">AVEN_120923_1</name>
</gene>
<accession>A0A4Y2NP42</accession>
<dbReference type="PROSITE" id="PS50994">
    <property type="entry name" value="INTEGRASE"/>
    <property type="match status" value="1"/>
</dbReference>
<dbReference type="InterPro" id="IPR001584">
    <property type="entry name" value="Integrase_cat-core"/>
</dbReference>
<keyword evidence="4" id="KW-1185">Reference proteome</keyword>
<dbReference type="Gene3D" id="3.30.420.10">
    <property type="entry name" value="Ribonuclease H-like superfamily/Ribonuclease H"/>
    <property type="match status" value="1"/>
</dbReference>
<dbReference type="EMBL" id="BGPR01009518">
    <property type="protein sequence ID" value="GBN40533.1"/>
    <property type="molecule type" value="Genomic_DNA"/>
</dbReference>
<reference evidence="3 4" key="1">
    <citation type="journal article" date="2019" name="Sci. Rep.">
        <title>Orb-weaving spider Araneus ventricosus genome elucidates the spidroin gene catalogue.</title>
        <authorList>
            <person name="Kono N."/>
            <person name="Nakamura H."/>
            <person name="Ohtoshi R."/>
            <person name="Moran D.A.P."/>
            <person name="Shinohara A."/>
            <person name="Yoshida Y."/>
            <person name="Fujiwara M."/>
            <person name="Mori M."/>
            <person name="Tomita M."/>
            <person name="Arakawa K."/>
        </authorList>
    </citation>
    <scope>NUCLEOTIDE SEQUENCE [LARGE SCALE GENOMIC DNA]</scope>
</reference>
<evidence type="ECO:0000256" key="1">
    <source>
        <dbReference type="ARBA" id="ARBA00012493"/>
    </source>
</evidence>
<dbReference type="OrthoDB" id="6431567at2759"/>
<dbReference type="InterPro" id="IPR036397">
    <property type="entry name" value="RNaseH_sf"/>
</dbReference>
<proteinExistence type="predicted"/>
<protein>
    <recommendedName>
        <fullName evidence="1">RNA-directed DNA polymerase</fullName>
        <ecNumber evidence="1">2.7.7.49</ecNumber>
    </recommendedName>
</protein>
<dbReference type="PANTHER" id="PTHR37984:SF7">
    <property type="entry name" value="INTEGRASE CATALYTIC DOMAIN-CONTAINING PROTEIN"/>
    <property type="match status" value="1"/>
</dbReference>
<name>A0A4Y2NP42_ARAVE</name>
<dbReference type="Gene3D" id="1.10.340.70">
    <property type="match status" value="1"/>
</dbReference>
<dbReference type="GO" id="GO:0003676">
    <property type="term" value="F:nucleic acid binding"/>
    <property type="evidence" value="ECO:0007669"/>
    <property type="project" value="InterPro"/>
</dbReference>
<evidence type="ECO:0000313" key="3">
    <source>
        <dbReference type="EMBL" id="GBN40533.1"/>
    </source>
</evidence>
<dbReference type="InterPro" id="IPR050951">
    <property type="entry name" value="Retrovirus_Pol_polyprotein"/>
</dbReference>
<dbReference type="GO" id="GO:0003964">
    <property type="term" value="F:RNA-directed DNA polymerase activity"/>
    <property type="evidence" value="ECO:0007669"/>
    <property type="project" value="UniProtKB-EC"/>
</dbReference>
<sequence length="324" mass="37754">MEKCKQRAREIMYWPGMNRDIETIVSHCEICEKFRRSNTKEPLQPHSVPDRPFEKIGVDIMEFGNLNYLETFSRYGIPNFVVSDNIPFNSHVYIDFAKTWDFEYKFSSPHHHQSNGQAERGVGIVKTIMRKAKEDNKNHFVGLMEYRNTPISGLNLSPAQLMFSRRLRTKLPVTNKLLNSEVVNNVKGLLTKRQQIQKQFHDRSAKSLSKLNPGDNVRMQNMKNKTWEPAQVISIDKDLRSYTLKSESGKILKRNRKYLIKSHGELNERSDYSMSDNDNSMPNYLIRSTNGPIQNKCITMNDTNVTTTRSGRICHKPRYLNDYV</sequence>